<dbReference type="PROSITE" id="PS51900">
    <property type="entry name" value="CB"/>
    <property type="match status" value="1"/>
</dbReference>
<evidence type="ECO:0000313" key="8">
    <source>
        <dbReference type="EMBL" id="OIJ14257.1"/>
    </source>
</evidence>
<dbReference type="InterPro" id="IPR013762">
    <property type="entry name" value="Integrase-like_cat_sf"/>
</dbReference>
<dbReference type="PANTHER" id="PTHR30629:SF6">
    <property type="entry name" value="PROPHAGE INTEGRASE INTA-RELATED"/>
    <property type="match status" value="1"/>
</dbReference>
<dbReference type="InterPro" id="IPR011010">
    <property type="entry name" value="DNA_brk_join_enz"/>
</dbReference>
<dbReference type="GO" id="GO:0006310">
    <property type="term" value="P:DNA recombination"/>
    <property type="evidence" value="ECO:0007669"/>
    <property type="project" value="UniProtKB-KW"/>
</dbReference>
<dbReference type="GO" id="GO:0015074">
    <property type="term" value="P:DNA integration"/>
    <property type="evidence" value="ECO:0007669"/>
    <property type="project" value="UniProtKB-KW"/>
</dbReference>
<evidence type="ECO:0000256" key="2">
    <source>
        <dbReference type="ARBA" id="ARBA00022908"/>
    </source>
</evidence>
<dbReference type="Pfam" id="PF14659">
    <property type="entry name" value="Phage_int_SAM_3"/>
    <property type="match status" value="1"/>
</dbReference>
<dbReference type="RefSeq" id="WP_071312679.1">
    <property type="nucleotide sequence ID" value="NZ_MLQQ01000009.1"/>
</dbReference>
<dbReference type="InterPro" id="IPR010998">
    <property type="entry name" value="Integrase_recombinase_N"/>
</dbReference>
<evidence type="ECO:0000259" key="6">
    <source>
        <dbReference type="PROSITE" id="PS51898"/>
    </source>
</evidence>
<dbReference type="InterPro" id="IPR044068">
    <property type="entry name" value="CB"/>
</dbReference>
<keyword evidence="2" id="KW-0229">DNA integration</keyword>
<dbReference type="PANTHER" id="PTHR30629">
    <property type="entry name" value="PROPHAGE INTEGRASE"/>
    <property type="match status" value="1"/>
</dbReference>
<dbReference type="Gene3D" id="1.10.443.10">
    <property type="entry name" value="Intergrase catalytic core"/>
    <property type="match status" value="1"/>
</dbReference>
<evidence type="ECO:0000256" key="1">
    <source>
        <dbReference type="ARBA" id="ARBA00008857"/>
    </source>
</evidence>
<dbReference type="InterPro" id="IPR002104">
    <property type="entry name" value="Integrase_catalytic"/>
</dbReference>
<evidence type="ECO:0008006" key="10">
    <source>
        <dbReference type="Google" id="ProtNLM"/>
    </source>
</evidence>
<evidence type="ECO:0000256" key="5">
    <source>
        <dbReference type="PROSITE-ProRule" id="PRU01248"/>
    </source>
</evidence>
<evidence type="ECO:0000256" key="3">
    <source>
        <dbReference type="ARBA" id="ARBA00023125"/>
    </source>
</evidence>
<sequence>MPLQITPITFDQFTRSCFIVDYSQKTSLSTLKVSQICLEKHILPFFGHLLLHEITEKHLTNFYQQKKQGGYSDATIRRFFSVLLIIFRTAVNKGYLENHPMKGMIKKVNEVSKRTFIPFSNTELGQLLEVAKQEGVEMMYEFVLCTGLRLGEILALSWSDIDFKKGTCTVSKSVSPGGKAVEDISKLTRGFRTIKLSQHLLSKLEKHKEKQQEMKELFGEFYYHDLDFVFPKKDGSVQFYHKVTRQFNQLVEKANVRKMTFHDLRRMHLIMLNKAEMLPIDFLEYPKGNEINPTTKYYVRKE</sequence>
<dbReference type="GO" id="GO:0003677">
    <property type="term" value="F:DNA binding"/>
    <property type="evidence" value="ECO:0007669"/>
    <property type="project" value="UniProtKB-UniRule"/>
</dbReference>
<feature type="domain" description="Core-binding (CB)" evidence="7">
    <location>
        <begin position="4"/>
        <end position="91"/>
    </location>
</feature>
<comment type="caution">
    <text evidence="8">The sequence shown here is derived from an EMBL/GenBank/DDBJ whole genome shotgun (WGS) entry which is preliminary data.</text>
</comment>
<name>A0A1S2LRG2_9BACI</name>
<accession>A0A1S2LRG2</accession>
<feature type="domain" description="Tyr recombinase" evidence="6">
    <location>
        <begin position="114"/>
        <end position="302"/>
    </location>
</feature>
<gene>
    <name evidence="8" type="ORF">BKP35_07080</name>
</gene>
<dbReference type="InterPro" id="IPR004107">
    <property type="entry name" value="Integrase_SAM-like_N"/>
</dbReference>
<keyword evidence="9" id="KW-1185">Reference proteome</keyword>
<dbReference type="PROSITE" id="PS51898">
    <property type="entry name" value="TYR_RECOMBINASE"/>
    <property type="match status" value="1"/>
</dbReference>
<dbReference type="Proteomes" id="UP000180098">
    <property type="component" value="Unassembled WGS sequence"/>
</dbReference>
<keyword evidence="3 5" id="KW-0238">DNA-binding</keyword>
<evidence type="ECO:0000256" key="4">
    <source>
        <dbReference type="ARBA" id="ARBA00023172"/>
    </source>
</evidence>
<dbReference type="AlphaFoldDB" id="A0A1S2LRG2"/>
<comment type="similarity">
    <text evidence="1">Belongs to the 'phage' integrase family.</text>
</comment>
<dbReference type="SUPFAM" id="SSF56349">
    <property type="entry name" value="DNA breaking-rejoining enzymes"/>
    <property type="match status" value="1"/>
</dbReference>
<evidence type="ECO:0000313" key="9">
    <source>
        <dbReference type="Proteomes" id="UP000180098"/>
    </source>
</evidence>
<proteinExistence type="inferred from homology"/>
<dbReference type="Pfam" id="PF00589">
    <property type="entry name" value="Phage_integrase"/>
    <property type="match status" value="1"/>
</dbReference>
<evidence type="ECO:0000259" key="7">
    <source>
        <dbReference type="PROSITE" id="PS51900"/>
    </source>
</evidence>
<protein>
    <recommendedName>
        <fullName evidence="10">Tyr recombinase domain-containing protein</fullName>
    </recommendedName>
</protein>
<organism evidence="8 9">
    <name type="scientific">Anaerobacillus arseniciselenatis</name>
    <dbReference type="NCBI Taxonomy" id="85682"/>
    <lineage>
        <taxon>Bacteria</taxon>
        <taxon>Bacillati</taxon>
        <taxon>Bacillota</taxon>
        <taxon>Bacilli</taxon>
        <taxon>Bacillales</taxon>
        <taxon>Bacillaceae</taxon>
        <taxon>Anaerobacillus</taxon>
    </lineage>
</organism>
<dbReference type="InterPro" id="IPR050808">
    <property type="entry name" value="Phage_Integrase"/>
</dbReference>
<dbReference type="EMBL" id="MLQQ01000009">
    <property type="protein sequence ID" value="OIJ14257.1"/>
    <property type="molecule type" value="Genomic_DNA"/>
</dbReference>
<keyword evidence="4" id="KW-0233">DNA recombination</keyword>
<reference evidence="8 9" key="1">
    <citation type="submission" date="2016-10" db="EMBL/GenBank/DDBJ databases">
        <title>Draft genome sequences of four alkaliphilic bacteria belonging to the Anaerobacillus genus.</title>
        <authorList>
            <person name="Bassil N.M."/>
            <person name="Lloyd J.R."/>
        </authorList>
    </citation>
    <scope>NUCLEOTIDE SEQUENCE [LARGE SCALE GENOMIC DNA]</scope>
    <source>
        <strain evidence="8 9">DSM 15340</strain>
    </source>
</reference>
<dbReference type="Gene3D" id="1.10.150.130">
    <property type="match status" value="1"/>
</dbReference>